<dbReference type="OrthoDB" id="2690153at2759"/>
<dbReference type="SUPFAM" id="SSF51905">
    <property type="entry name" value="FAD/NAD(P)-binding domain"/>
    <property type="match status" value="1"/>
</dbReference>
<dbReference type="Pfam" id="PF21688">
    <property type="entry name" value="FAD-depend_C"/>
    <property type="match status" value="2"/>
</dbReference>
<keyword evidence="7" id="KW-1185">Reference proteome</keyword>
<proteinExistence type="predicted"/>
<dbReference type="STRING" id="1157962.A0A250X2I6"/>
<dbReference type="PANTHER" id="PTHR42842">
    <property type="entry name" value="FAD/NAD(P)-BINDING OXIDOREDUCTASE"/>
    <property type="match status" value="1"/>
</dbReference>
<keyword evidence="1" id="KW-0285">Flavoprotein</keyword>
<dbReference type="Proteomes" id="UP000232323">
    <property type="component" value="Unassembled WGS sequence"/>
</dbReference>
<accession>A0A250X2I6</accession>
<feature type="region of interest" description="Disordered" evidence="3">
    <location>
        <begin position="252"/>
        <end position="272"/>
    </location>
</feature>
<dbReference type="InterPro" id="IPR028348">
    <property type="entry name" value="FAD-binding_protein"/>
</dbReference>
<dbReference type="InterPro" id="IPR049516">
    <property type="entry name" value="FAD-depend_C"/>
</dbReference>
<feature type="compositionally biased region" description="Polar residues" evidence="3">
    <location>
        <begin position="567"/>
        <end position="589"/>
    </location>
</feature>
<evidence type="ECO:0000313" key="7">
    <source>
        <dbReference type="Proteomes" id="UP000232323"/>
    </source>
</evidence>
<evidence type="ECO:0000259" key="4">
    <source>
        <dbReference type="Pfam" id="PF00890"/>
    </source>
</evidence>
<evidence type="ECO:0000256" key="2">
    <source>
        <dbReference type="ARBA" id="ARBA00023002"/>
    </source>
</evidence>
<feature type="region of interest" description="Disordered" evidence="3">
    <location>
        <begin position="567"/>
        <end position="635"/>
    </location>
</feature>
<keyword evidence="2" id="KW-0560">Oxidoreductase</keyword>
<evidence type="ECO:0000259" key="5">
    <source>
        <dbReference type="Pfam" id="PF21688"/>
    </source>
</evidence>
<dbReference type="GO" id="GO:0016491">
    <property type="term" value="F:oxidoreductase activity"/>
    <property type="evidence" value="ECO:0007669"/>
    <property type="project" value="UniProtKB-KW"/>
</dbReference>
<evidence type="ECO:0000313" key="6">
    <source>
        <dbReference type="EMBL" id="GAX77266.1"/>
    </source>
</evidence>
<sequence length="877" mass="93458">MNKMHSNNFPLCRPHGTRASTITCSVMRGLALSKPNDMPKQKKPLQESKQESWSWRLYGINVPITQDPGKDDYSVHPQLLSVISKKLRLDSVPAESVKLLRKSFDARSKRKDGRPCPKSFEYTVEVSESVLAKAVLKKLVHKPGSIERVCTSSDQVQPESGKSSTAMATPLNVTSALMRPTSSQDAGDASAHPQGLKANSCAVSDLNGRTSGATGDVINFKAALVNSSDREVRSQQAIATALTKVLAAPFGSDESSRHHHHSVLSLNPSMTSDVKTSSSLQGIFSSNGRASGDEEPSARFLHQRPVVVVGSGPAGLFAALSVASRGLKVILLERGQPVEQRGRDIGALFVRRHLDPDSNLCYGEGGAGTWSDGKLTTRIGRNSDPVRRVLQTLVDCGAPESILVSGKPHLGTERLVRLLKTFRSNLQALGVDVRFGTTVKDLMVQGSQCNGVVLDSGEEISSSAVVLAVGHSARSLYKMLHQRGVAITAKSFAMGFRIEHPQSLIDTIRYGAEDAAGVMRGKGKLPVADYSLTAQIMGHLPAGEEAVQKLLQSLPAEAGRAIDYHQTESVSKQDSSTAFNSNTTQQQVPVSMVSLRRDIRSSAGTSASGGLRESISPAAGTKEQEKASGARLTAGPSAASFTERGVYSFCMCPGGQIVPTSTNELELCINGMSFSRRNSLWANSALVVTVQPHDWEHLEQEHGPLAGMELQVHYERIGAAMGGGGFVAPVQRVTDFVEGIESKGELPSSSYRLGVKAGPLHQLYDPKLTHALQGALKTFERRLPGFSSSPHGLLHGVETRTSAPVRIERSPDDAASSCESVSLAGLYPCGEGAGYAGGIVSAAVDGLKVGEAVVVRVLHLNPTYAHPFPISAPNLSQ</sequence>
<feature type="region of interest" description="Disordered" evidence="3">
    <location>
        <begin position="150"/>
        <end position="169"/>
    </location>
</feature>
<evidence type="ECO:0000256" key="3">
    <source>
        <dbReference type="SAM" id="MobiDB-lite"/>
    </source>
</evidence>
<feature type="domain" description="FAD-dependent protein C-terminal" evidence="5">
    <location>
        <begin position="491"/>
        <end position="536"/>
    </location>
</feature>
<name>A0A250X2I6_9CHLO</name>
<dbReference type="Pfam" id="PF00890">
    <property type="entry name" value="FAD_binding_2"/>
    <property type="match status" value="1"/>
</dbReference>
<dbReference type="InterPro" id="IPR003953">
    <property type="entry name" value="FAD-dep_OxRdtase_2_FAD-bd"/>
</dbReference>
<gene>
    <name evidence="6" type="ORF">CEUSTIGMA_g4712.t1</name>
</gene>
<dbReference type="PANTHER" id="PTHR42842:SF3">
    <property type="entry name" value="FAD_NAD(P)-BINDING OXIDOREDUCTASE FAMILY PROTEIN"/>
    <property type="match status" value="1"/>
</dbReference>
<protein>
    <submittedName>
        <fullName evidence="6">Uncharacterized protein</fullName>
    </submittedName>
</protein>
<dbReference type="EMBL" id="BEGY01000023">
    <property type="protein sequence ID" value="GAX77266.1"/>
    <property type="molecule type" value="Genomic_DNA"/>
</dbReference>
<dbReference type="AlphaFoldDB" id="A0A250X2I6"/>
<dbReference type="Gene3D" id="3.50.50.60">
    <property type="entry name" value="FAD/NAD(P)-binding domain"/>
    <property type="match status" value="2"/>
</dbReference>
<organism evidence="6 7">
    <name type="scientific">Chlamydomonas eustigma</name>
    <dbReference type="NCBI Taxonomy" id="1157962"/>
    <lineage>
        <taxon>Eukaryota</taxon>
        <taxon>Viridiplantae</taxon>
        <taxon>Chlorophyta</taxon>
        <taxon>core chlorophytes</taxon>
        <taxon>Chlorophyceae</taxon>
        <taxon>CS clade</taxon>
        <taxon>Chlamydomonadales</taxon>
        <taxon>Chlamydomonadaceae</taxon>
        <taxon>Chlamydomonas</taxon>
    </lineage>
</organism>
<evidence type="ECO:0000256" key="1">
    <source>
        <dbReference type="ARBA" id="ARBA00022630"/>
    </source>
</evidence>
<reference evidence="6 7" key="1">
    <citation type="submission" date="2017-08" db="EMBL/GenBank/DDBJ databases">
        <title>Acidophilic green algal genome provides insights into adaptation to an acidic environment.</title>
        <authorList>
            <person name="Hirooka S."/>
            <person name="Hirose Y."/>
            <person name="Kanesaki Y."/>
            <person name="Higuchi S."/>
            <person name="Fujiwara T."/>
            <person name="Onuma R."/>
            <person name="Era A."/>
            <person name="Ohbayashi R."/>
            <person name="Uzuka A."/>
            <person name="Nozaki H."/>
            <person name="Yoshikawa H."/>
            <person name="Miyagishima S.Y."/>
        </authorList>
    </citation>
    <scope>NUCLEOTIDE SEQUENCE [LARGE SCALE GENOMIC DNA]</scope>
    <source>
        <strain evidence="6 7">NIES-2499</strain>
    </source>
</reference>
<dbReference type="PRINTS" id="PR00411">
    <property type="entry name" value="PNDRDTASEI"/>
</dbReference>
<dbReference type="Gene3D" id="3.30.70.2700">
    <property type="match status" value="1"/>
</dbReference>
<dbReference type="InterPro" id="IPR036188">
    <property type="entry name" value="FAD/NAD-bd_sf"/>
</dbReference>
<feature type="domain" description="FAD-dependent protein C-terminal" evidence="5">
    <location>
        <begin position="642"/>
        <end position="801"/>
    </location>
</feature>
<comment type="caution">
    <text evidence="6">The sequence shown here is derived from an EMBL/GenBank/DDBJ whole genome shotgun (WGS) entry which is preliminary data.</text>
</comment>
<feature type="domain" description="FAD-dependent oxidoreductase 2 FAD-binding" evidence="4">
    <location>
        <begin position="306"/>
        <end position="338"/>
    </location>
</feature>